<proteinExistence type="predicted"/>
<accession>A0AAU7D7F5</accession>
<sequence>MAIKSVLDKIGSGFKDVFDFLGSAKGQAIIRTGEGVVEAVEPGTKGIIDLANNWMTEIVKSQALAAAAQAGQGSGPQKAAMVLSSVAPQAIAFAQANGLPAPTASQLALANTALVAFANAFTESPAPVVQGQ</sequence>
<protein>
    <submittedName>
        <fullName evidence="1">Uncharacterized protein</fullName>
    </submittedName>
</protein>
<dbReference type="AlphaFoldDB" id="A0AAU7D7F5"/>
<dbReference type="RefSeq" id="WP_348269739.1">
    <property type="nucleotide sequence ID" value="NZ_CP121195.1"/>
</dbReference>
<reference evidence="1" key="1">
    <citation type="submission" date="2023-03" db="EMBL/GenBank/DDBJ databases">
        <title>Edaphobacter sp.</title>
        <authorList>
            <person name="Huber K.J."/>
            <person name="Papendorf J."/>
            <person name="Pilke C."/>
            <person name="Bunk B."/>
            <person name="Sproeer C."/>
            <person name="Pester M."/>
        </authorList>
    </citation>
    <scope>NUCLEOTIDE SEQUENCE</scope>
    <source>
        <strain evidence="1">DSM 109920</strain>
    </source>
</reference>
<name>A0AAU7D7F5_9BACT</name>
<evidence type="ECO:0000313" key="1">
    <source>
        <dbReference type="EMBL" id="XBH13257.1"/>
    </source>
</evidence>
<dbReference type="EMBL" id="CP121195">
    <property type="protein sequence ID" value="XBH13257.1"/>
    <property type="molecule type" value="Genomic_DNA"/>
</dbReference>
<organism evidence="1">
    <name type="scientific">Edaphobacter paludis</name>
    <dbReference type="NCBI Taxonomy" id="3035702"/>
    <lineage>
        <taxon>Bacteria</taxon>
        <taxon>Pseudomonadati</taxon>
        <taxon>Acidobacteriota</taxon>
        <taxon>Terriglobia</taxon>
        <taxon>Terriglobales</taxon>
        <taxon>Acidobacteriaceae</taxon>
        <taxon>Edaphobacter</taxon>
    </lineage>
</organism>
<gene>
    <name evidence="1" type="ORF">P8936_16450</name>
</gene>